<evidence type="ECO:0000256" key="2">
    <source>
        <dbReference type="ARBA" id="ARBA00022993"/>
    </source>
</evidence>
<sequence length="318" mass="35665">MEVQNFFETAPPLKDRSVISKKLKEFIEQNSPASGIKTSGRRIVCVTSGGTTVPLEQRCVRYIDNFSSGHRGAASTEYFLKAGYAVIFLHRRGTCQPYCRSLPDDPLLECFESTDGSNIQVQQSQAEAVRKAVTNHQAAVEAGHLLKLQFTTIFEYLQLLHMISIELRNLGPHVMFYLAAAVSDFYVPWESMVEHKIQSASGPLDMRLAQVPKMLSVLRKDWAPLAFCVSFKLETDSKILLEKADAALKKYNMHAVVANELATRKEEVTLVTLHGHTCIHRDKTLPGDDVERPLIQLLVDKHTAFIENNVQGQVTSHQ</sequence>
<evidence type="ECO:0000313" key="5">
    <source>
        <dbReference type="EMBL" id="MBA4625773.1"/>
    </source>
</evidence>
<dbReference type="SUPFAM" id="SSF102645">
    <property type="entry name" value="CoaB-like"/>
    <property type="match status" value="1"/>
</dbReference>
<dbReference type="Gene3D" id="3.40.50.10300">
    <property type="entry name" value="CoaB-like"/>
    <property type="match status" value="1"/>
</dbReference>
<comment type="pathway">
    <text evidence="3">Cofactor biosynthesis; coenzyme A biosynthesis; CoA from (R)-pantothenate: step 2/5.</text>
</comment>
<keyword evidence="2" id="KW-0173">Coenzyme A biosynthesis</keyword>
<dbReference type="FunFam" id="3.40.50.10300:FF:000002">
    <property type="entry name" value="Phosphopantothenate--cysteine ligase 2"/>
    <property type="match status" value="1"/>
</dbReference>
<evidence type="ECO:0000256" key="3">
    <source>
        <dbReference type="ARBA" id="ARBA00060603"/>
    </source>
</evidence>
<feature type="domain" description="DNA/pantothenate metabolism flavoprotein C-terminal" evidence="4">
    <location>
        <begin position="173"/>
        <end position="266"/>
    </location>
</feature>
<dbReference type="Pfam" id="PF04127">
    <property type="entry name" value="DFP"/>
    <property type="match status" value="1"/>
</dbReference>
<dbReference type="AlphaFoldDB" id="A0A7C8YTE1"/>
<evidence type="ECO:0000256" key="1">
    <source>
        <dbReference type="ARBA" id="ARBA00005703"/>
    </source>
</evidence>
<organism evidence="5">
    <name type="scientific">Opuntia streptacantha</name>
    <name type="common">Prickly pear cactus</name>
    <name type="synonym">Opuntia cardona</name>
    <dbReference type="NCBI Taxonomy" id="393608"/>
    <lineage>
        <taxon>Eukaryota</taxon>
        <taxon>Viridiplantae</taxon>
        <taxon>Streptophyta</taxon>
        <taxon>Embryophyta</taxon>
        <taxon>Tracheophyta</taxon>
        <taxon>Spermatophyta</taxon>
        <taxon>Magnoliopsida</taxon>
        <taxon>eudicotyledons</taxon>
        <taxon>Gunneridae</taxon>
        <taxon>Pentapetalae</taxon>
        <taxon>Caryophyllales</taxon>
        <taxon>Cactineae</taxon>
        <taxon>Cactaceae</taxon>
        <taxon>Opuntioideae</taxon>
        <taxon>Opuntia</taxon>
    </lineage>
</organism>
<reference evidence="5" key="2">
    <citation type="submission" date="2020-07" db="EMBL/GenBank/DDBJ databases">
        <authorList>
            <person name="Vera ALvarez R."/>
            <person name="Arias-Moreno D.M."/>
            <person name="Jimenez-Jacinto V."/>
            <person name="Jimenez-Bremont J.F."/>
            <person name="Swaminathan K."/>
            <person name="Moose S.P."/>
            <person name="Guerrero-Gonzalez M.L."/>
            <person name="Marino-Ramirez L."/>
            <person name="Landsman D."/>
            <person name="Rodriguez-Kessler M."/>
            <person name="Delgado-Sanchez P."/>
        </authorList>
    </citation>
    <scope>NUCLEOTIDE SEQUENCE</scope>
    <source>
        <tissue evidence="5">Cladode</tissue>
    </source>
</reference>
<dbReference type="InterPro" id="IPR035929">
    <property type="entry name" value="CoaB-like_sf"/>
</dbReference>
<dbReference type="EMBL" id="GISG01053386">
    <property type="protein sequence ID" value="MBA4625773.1"/>
    <property type="molecule type" value="Transcribed_RNA"/>
</dbReference>
<comment type="similarity">
    <text evidence="1">Belongs to the PPC synthetase family.</text>
</comment>
<evidence type="ECO:0000259" key="4">
    <source>
        <dbReference type="Pfam" id="PF04127"/>
    </source>
</evidence>
<proteinExistence type="inferred from homology"/>
<protein>
    <recommendedName>
        <fullName evidence="4">DNA/pantothenate metabolism flavoprotein C-terminal domain-containing protein</fullName>
    </recommendedName>
</protein>
<name>A0A7C8YTE1_OPUST</name>
<dbReference type="GO" id="GO:0004632">
    <property type="term" value="F:phosphopantothenate--cysteine ligase activity"/>
    <property type="evidence" value="ECO:0007669"/>
    <property type="project" value="UniProtKB-ARBA"/>
</dbReference>
<reference evidence="5" key="1">
    <citation type="journal article" date="2013" name="J. Plant Res.">
        <title>Effect of fungi and light on seed germination of three Opuntia species from semiarid lands of central Mexico.</title>
        <authorList>
            <person name="Delgado-Sanchez P."/>
            <person name="Jimenez-Bremont J.F."/>
            <person name="Guerrero-Gonzalez Mde L."/>
            <person name="Flores J."/>
        </authorList>
    </citation>
    <scope>NUCLEOTIDE SEQUENCE</scope>
    <source>
        <tissue evidence="5">Cladode</tissue>
    </source>
</reference>
<accession>A0A7C8YTE1</accession>
<dbReference type="InterPro" id="IPR007085">
    <property type="entry name" value="DNA/pantothenate-metab_flavo_C"/>
</dbReference>
<dbReference type="PANTHER" id="PTHR12290">
    <property type="entry name" value="CORNICHON-RELATED"/>
    <property type="match status" value="1"/>
</dbReference>
<dbReference type="GO" id="GO:0015937">
    <property type="term" value="P:coenzyme A biosynthetic process"/>
    <property type="evidence" value="ECO:0007669"/>
    <property type="project" value="UniProtKB-KW"/>
</dbReference>